<keyword evidence="4" id="KW-1185">Reference proteome</keyword>
<feature type="domain" description="Ubiquitin-like" evidence="2">
    <location>
        <begin position="43"/>
        <end position="125"/>
    </location>
</feature>
<dbReference type="SUPFAM" id="SSF54236">
    <property type="entry name" value="Ubiquitin-like"/>
    <property type="match status" value="1"/>
</dbReference>
<accession>A0ABR2HQ98</accession>
<dbReference type="CDD" id="cd01763">
    <property type="entry name" value="Ubl_SUMO_like"/>
    <property type="match status" value="1"/>
</dbReference>
<dbReference type="Gene3D" id="3.10.20.90">
    <property type="entry name" value="Phosphatidylinositol 3-kinase Catalytic Subunit, Chain A, domain 1"/>
    <property type="match status" value="1"/>
</dbReference>
<dbReference type="EMBL" id="JAPCWZ010000009">
    <property type="protein sequence ID" value="KAK8851261.1"/>
    <property type="molecule type" value="Genomic_DNA"/>
</dbReference>
<name>A0ABR2HQ98_9PEZI</name>
<evidence type="ECO:0000259" key="2">
    <source>
        <dbReference type="PROSITE" id="PS50053"/>
    </source>
</evidence>
<evidence type="ECO:0000313" key="4">
    <source>
        <dbReference type="Proteomes" id="UP001390339"/>
    </source>
</evidence>
<organism evidence="3 4">
    <name type="scientific">Apiospora arundinis</name>
    <dbReference type="NCBI Taxonomy" id="335852"/>
    <lineage>
        <taxon>Eukaryota</taxon>
        <taxon>Fungi</taxon>
        <taxon>Dikarya</taxon>
        <taxon>Ascomycota</taxon>
        <taxon>Pezizomycotina</taxon>
        <taxon>Sordariomycetes</taxon>
        <taxon>Xylariomycetidae</taxon>
        <taxon>Amphisphaeriales</taxon>
        <taxon>Apiosporaceae</taxon>
        <taxon>Apiospora</taxon>
    </lineage>
</organism>
<proteinExistence type="predicted"/>
<dbReference type="InterPro" id="IPR000626">
    <property type="entry name" value="Ubiquitin-like_dom"/>
</dbReference>
<dbReference type="Pfam" id="PF11976">
    <property type="entry name" value="Rad60-SLD"/>
    <property type="match status" value="1"/>
</dbReference>
<comment type="caution">
    <text evidence="3">The sequence shown here is derived from an EMBL/GenBank/DDBJ whole genome shotgun (WGS) entry which is preliminary data.</text>
</comment>
<dbReference type="PANTHER" id="PTHR10562">
    <property type="entry name" value="SMALL UBIQUITIN-RELATED MODIFIER"/>
    <property type="match status" value="1"/>
</dbReference>
<sequence>MSGERVDHFLARIKLEQRDKDRGNSAAKPDNKEKDDDNESEVITIKIKDSSRYQRETSWTVKRTDSLWTHLKNYARSIHLNYDPFPGPLRFITFDGTRINEGDTPESLEMEDGDIVDMMQQQDGGQLSWLVKI</sequence>
<feature type="region of interest" description="Disordered" evidence="1">
    <location>
        <begin position="13"/>
        <end position="41"/>
    </location>
</feature>
<dbReference type="Proteomes" id="UP001390339">
    <property type="component" value="Unassembled WGS sequence"/>
</dbReference>
<reference evidence="3 4" key="1">
    <citation type="journal article" date="2024" name="IMA Fungus">
        <title>Apiospora arundinis, a panoply of carbohydrate-active enzymes and secondary metabolites.</title>
        <authorList>
            <person name="Sorensen T."/>
            <person name="Petersen C."/>
            <person name="Muurmann A.T."/>
            <person name="Christiansen J.V."/>
            <person name="Brundto M.L."/>
            <person name="Overgaard C.K."/>
            <person name="Boysen A.T."/>
            <person name="Wollenberg R.D."/>
            <person name="Larsen T.O."/>
            <person name="Sorensen J.L."/>
            <person name="Nielsen K.L."/>
            <person name="Sondergaard T.E."/>
        </authorList>
    </citation>
    <scope>NUCLEOTIDE SEQUENCE [LARGE SCALE GENOMIC DNA]</scope>
    <source>
        <strain evidence="3 4">AAU 773</strain>
    </source>
</reference>
<dbReference type="InterPro" id="IPR022617">
    <property type="entry name" value="Rad60/SUMO-like_dom"/>
</dbReference>
<feature type="compositionally biased region" description="Basic and acidic residues" evidence="1">
    <location>
        <begin position="13"/>
        <end position="35"/>
    </location>
</feature>
<gene>
    <name evidence="3" type="ORF">PGQ11_013740</name>
</gene>
<dbReference type="InterPro" id="IPR029071">
    <property type="entry name" value="Ubiquitin-like_domsf"/>
</dbReference>
<dbReference type="PROSITE" id="PS50053">
    <property type="entry name" value="UBIQUITIN_2"/>
    <property type="match status" value="1"/>
</dbReference>
<evidence type="ECO:0000313" key="3">
    <source>
        <dbReference type="EMBL" id="KAK8851261.1"/>
    </source>
</evidence>
<evidence type="ECO:0000256" key="1">
    <source>
        <dbReference type="SAM" id="MobiDB-lite"/>
    </source>
</evidence>
<protein>
    <submittedName>
        <fullName evidence="3">Ubiquitin-related domain-containing protein</fullName>
    </submittedName>
</protein>